<dbReference type="Proteomes" id="UP000237718">
    <property type="component" value="Unassembled WGS sequence"/>
</dbReference>
<accession>A0A2T1A8M7</accession>
<name>A0A2T1A8M7_TRISK</name>
<dbReference type="AlphaFoldDB" id="A0A2T1A8M7"/>
<evidence type="ECO:0000313" key="2">
    <source>
        <dbReference type="Proteomes" id="UP000237718"/>
    </source>
</evidence>
<organism evidence="1 2">
    <name type="scientific">Tritonibacter scottomollicae</name>
    <name type="common">Epibacterium scottomollicae</name>
    <dbReference type="NCBI Taxonomy" id="483013"/>
    <lineage>
        <taxon>Bacteria</taxon>
        <taxon>Pseudomonadati</taxon>
        <taxon>Pseudomonadota</taxon>
        <taxon>Alphaproteobacteria</taxon>
        <taxon>Rhodobacterales</taxon>
        <taxon>Paracoccaceae</taxon>
        <taxon>Tritonibacter</taxon>
    </lineage>
</organism>
<sequence>MIGGRAEGKFRNYIYDAETGVVNFDFAIGADFCDPVEIHVHELPAVVEAEAAPVFVETGDKIIRVWDAPCGEPGASLLEWFTTEKLIWDRSRGRAGIECFDRYSEAATYDLLYVGIAKVGDSFDRLIKRGHKARMEILSNELQRYPGARVTDEIYLFLFNVQPLIMTTFDLNHDFETEDFNGDFDHKRIVTDAEKAFVKLLDPEYNVVKFKNYPKGADSLYGSGFDRYGYAICEALSFSTTHGRFRGSRNEATGIITNDADCIFIEGDTVKLFVSGVDFPEEPPRE</sequence>
<reference evidence="1 2" key="1">
    <citation type="submission" date="2018-03" db="EMBL/GenBank/DDBJ databases">
        <title>Genomic Encyclopedia of Archaeal and Bacterial Type Strains, Phase II (KMG-II): from individual species to whole genera.</title>
        <authorList>
            <person name="Goeker M."/>
        </authorList>
    </citation>
    <scope>NUCLEOTIDE SEQUENCE [LARGE SCALE GENOMIC DNA]</scope>
    <source>
        <strain evidence="1 2">DSM 25328</strain>
    </source>
</reference>
<protein>
    <submittedName>
        <fullName evidence="1">Uncharacterized protein</fullName>
    </submittedName>
</protein>
<dbReference type="EMBL" id="PVUF01000019">
    <property type="protein sequence ID" value="PRZ44953.1"/>
    <property type="molecule type" value="Genomic_DNA"/>
</dbReference>
<proteinExistence type="predicted"/>
<gene>
    <name evidence="1" type="ORF">CLV89_11966</name>
</gene>
<evidence type="ECO:0000313" key="1">
    <source>
        <dbReference type="EMBL" id="PRZ44953.1"/>
    </source>
</evidence>
<comment type="caution">
    <text evidence="1">The sequence shown here is derived from an EMBL/GenBank/DDBJ whole genome shotgun (WGS) entry which is preliminary data.</text>
</comment>